<dbReference type="RefSeq" id="WP_154327679.1">
    <property type="nucleotide sequence ID" value="NZ_CP045696.1"/>
</dbReference>
<evidence type="ECO:0000313" key="3">
    <source>
        <dbReference type="Proteomes" id="UP000483362"/>
    </source>
</evidence>
<organism evidence="2 3">
    <name type="scientific">Sodaliphilus pleomorphus</name>
    <dbReference type="NCBI Taxonomy" id="2606626"/>
    <lineage>
        <taxon>Bacteria</taxon>
        <taxon>Pseudomonadati</taxon>
        <taxon>Bacteroidota</taxon>
        <taxon>Bacteroidia</taxon>
        <taxon>Bacteroidales</taxon>
        <taxon>Muribaculaceae</taxon>
        <taxon>Sodaliphilus</taxon>
    </lineage>
</organism>
<keyword evidence="3" id="KW-1185">Reference proteome</keyword>
<gene>
    <name evidence="2" type="ORF">FYJ29_12055</name>
</gene>
<feature type="chain" id="PRO_5026795524" evidence="1">
    <location>
        <begin position="20"/>
        <end position="177"/>
    </location>
</feature>
<evidence type="ECO:0000313" key="2">
    <source>
        <dbReference type="EMBL" id="MSS18482.1"/>
    </source>
</evidence>
<proteinExistence type="predicted"/>
<reference evidence="2 3" key="1">
    <citation type="submission" date="2019-08" db="EMBL/GenBank/DDBJ databases">
        <title>In-depth cultivation of the pig gut microbiome towards novel bacterial diversity and tailored functional studies.</title>
        <authorList>
            <person name="Wylensek D."/>
            <person name="Hitch T.C.A."/>
            <person name="Clavel T."/>
        </authorList>
    </citation>
    <scope>NUCLEOTIDE SEQUENCE [LARGE SCALE GENOMIC DNA]</scope>
    <source>
        <strain evidence="2 3">Oil-RF-744-WCA-WT-10</strain>
    </source>
</reference>
<dbReference type="EMBL" id="VULT01000022">
    <property type="protein sequence ID" value="MSS18482.1"/>
    <property type="molecule type" value="Genomic_DNA"/>
</dbReference>
<dbReference type="Proteomes" id="UP000483362">
    <property type="component" value="Unassembled WGS sequence"/>
</dbReference>
<comment type="caution">
    <text evidence="2">The sequence shown here is derived from an EMBL/GenBank/DDBJ whole genome shotgun (WGS) entry which is preliminary data.</text>
</comment>
<evidence type="ECO:0000256" key="1">
    <source>
        <dbReference type="SAM" id="SignalP"/>
    </source>
</evidence>
<name>A0A6L5XG76_9BACT</name>
<dbReference type="AlphaFoldDB" id="A0A6L5XG76"/>
<feature type="signal peptide" evidence="1">
    <location>
        <begin position="1"/>
        <end position="19"/>
    </location>
</feature>
<sequence length="177" mass="21121">MRKFVLVLLLLSSALGFLHQNMRGQTIIVTDNPEDAWLKAQAQSLRLLLDVFGDSMTNYFITPGNWPGLARVYYNSLWQVDSIVFRSTFNENCKNPNAEKLVKEYIRKMPYIFTPYELFNRYVQGKNIILFAQFMILPYSMEEGWDRKRFSRLQYDKQRMEEINRMPVIDIYGHTYY</sequence>
<protein>
    <submittedName>
        <fullName evidence="2">Uncharacterized protein</fullName>
    </submittedName>
</protein>
<accession>A0A6L5XG76</accession>
<keyword evidence="1" id="KW-0732">Signal</keyword>